<dbReference type="Proteomes" id="UP000199048">
    <property type="component" value="Unassembled WGS sequence"/>
</dbReference>
<dbReference type="AlphaFoldDB" id="A0A1I4GUR1"/>
<accession>A0A1I4GUR1</accession>
<proteinExistence type="predicted"/>
<reference evidence="2" key="1">
    <citation type="submission" date="2016-10" db="EMBL/GenBank/DDBJ databases">
        <authorList>
            <person name="Varghese N."/>
            <person name="Submissions S."/>
        </authorList>
    </citation>
    <scope>NUCLEOTIDE SEQUENCE [LARGE SCALE GENOMIC DNA]</scope>
    <source>
        <strain evidence="2">BL36</strain>
    </source>
</reference>
<protein>
    <submittedName>
        <fullName evidence="1">Uncharacterized protein</fullName>
    </submittedName>
</protein>
<dbReference type="EMBL" id="FOTK01000003">
    <property type="protein sequence ID" value="SFL33764.1"/>
    <property type="molecule type" value="Genomic_DNA"/>
</dbReference>
<keyword evidence="2" id="KW-1185">Reference proteome</keyword>
<sequence>MYGGLDRITSGRCLERENPRDIELTGRPMPGVETLADFRKDNSPYPQRGAALAPDRLAASAAALPAAA</sequence>
<organism evidence="1 2">
    <name type="scientific">Methylobacterium pseudosasicola</name>
    <dbReference type="NCBI Taxonomy" id="582667"/>
    <lineage>
        <taxon>Bacteria</taxon>
        <taxon>Pseudomonadati</taxon>
        <taxon>Pseudomonadota</taxon>
        <taxon>Alphaproteobacteria</taxon>
        <taxon>Hyphomicrobiales</taxon>
        <taxon>Methylobacteriaceae</taxon>
        <taxon>Methylobacterium</taxon>
    </lineage>
</organism>
<gene>
    <name evidence="1" type="ORF">SAMN05192568_1003253</name>
</gene>
<evidence type="ECO:0000313" key="2">
    <source>
        <dbReference type="Proteomes" id="UP000199048"/>
    </source>
</evidence>
<name>A0A1I4GUR1_9HYPH</name>
<evidence type="ECO:0000313" key="1">
    <source>
        <dbReference type="EMBL" id="SFL33764.1"/>
    </source>
</evidence>